<evidence type="ECO:0000313" key="2">
    <source>
        <dbReference type="Proteomes" id="UP001157418"/>
    </source>
</evidence>
<dbReference type="AlphaFoldDB" id="A0AAU9NHI4"/>
<organism evidence="1 2">
    <name type="scientific">Lactuca virosa</name>
    <dbReference type="NCBI Taxonomy" id="75947"/>
    <lineage>
        <taxon>Eukaryota</taxon>
        <taxon>Viridiplantae</taxon>
        <taxon>Streptophyta</taxon>
        <taxon>Embryophyta</taxon>
        <taxon>Tracheophyta</taxon>
        <taxon>Spermatophyta</taxon>
        <taxon>Magnoliopsida</taxon>
        <taxon>eudicotyledons</taxon>
        <taxon>Gunneridae</taxon>
        <taxon>Pentapetalae</taxon>
        <taxon>asterids</taxon>
        <taxon>campanulids</taxon>
        <taxon>Asterales</taxon>
        <taxon>Asteraceae</taxon>
        <taxon>Cichorioideae</taxon>
        <taxon>Cichorieae</taxon>
        <taxon>Lactucinae</taxon>
        <taxon>Lactuca</taxon>
    </lineage>
</organism>
<dbReference type="EMBL" id="CAKMRJ010004445">
    <property type="protein sequence ID" value="CAH1437220.1"/>
    <property type="molecule type" value="Genomic_DNA"/>
</dbReference>
<comment type="caution">
    <text evidence="1">The sequence shown here is derived from an EMBL/GenBank/DDBJ whole genome shotgun (WGS) entry which is preliminary data.</text>
</comment>
<accession>A0AAU9NHI4</accession>
<protein>
    <submittedName>
        <fullName evidence="1">Uncharacterized protein</fullName>
    </submittedName>
</protein>
<evidence type="ECO:0000313" key="1">
    <source>
        <dbReference type="EMBL" id="CAH1437220.1"/>
    </source>
</evidence>
<sequence>MDSLKKKVVEIDMVAEVLGMDNLLLTERTDAVMKLQEIEVASILDLKQKSRMNASGSSIPILRNRCQLDPALEVTSSCA</sequence>
<keyword evidence="2" id="KW-1185">Reference proteome</keyword>
<name>A0AAU9NHI4_9ASTR</name>
<gene>
    <name evidence="1" type="ORF">LVIROSA_LOCUS23559</name>
</gene>
<reference evidence="1 2" key="1">
    <citation type="submission" date="2022-01" db="EMBL/GenBank/DDBJ databases">
        <authorList>
            <person name="Xiong W."/>
            <person name="Schranz E."/>
        </authorList>
    </citation>
    <scope>NUCLEOTIDE SEQUENCE [LARGE SCALE GENOMIC DNA]</scope>
</reference>
<dbReference type="Proteomes" id="UP001157418">
    <property type="component" value="Unassembled WGS sequence"/>
</dbReference>
<proteinExistence type="predicted"/>